<dbReference type="AlphaFoldDB" id="A0A840AAH5"/>
<organism evidence="1 2">
    <name type="scientific">Roseococcus suduntuyensis</name>
    <dbReference type="NCBI Taxonomy" id="455361"/>
    <lineage>
        <taxon>Bacteria</taxon>
        <taxon>Pseudomonadati</taxon>
        <taxon>Pseudomonadota</taxon>
        <taxon>Alphaproteobacteria</taxon>
        <taxon>Acetobacterales</taxon>
        <taxon>Roseomonadaceae</taxon>
        <taxon>Roseococcus</taxon>
    </lineage>
</organism>
<dbReference type="RefSeq" id="WP_184383259.1">
    <property type="nucleotide sequence ID" value="NZ_JACIDJ010000002.1"/>
</dbReference>
<name>A0A840AAH5_9PROT</name>
<protein>
    <submittedName>
        <fullName evidence="1">Flagellar biosynthesis regulator FlaF</fullName>
    </submittedName>
</protein>
<dbReference type="GO" id="GO:0044781">
    <property type="term" value="P:bacterial-type flagellum organization"/>
    <property type="evidence" value="ECO:0007669"/>
    <property type="project" value="InterPro"/>
</dbReference>
<dbReference type="InterPro" id="IPR010845">
    <property type="entry name" value="FlaF"/>
</dbReference>
<proteinExistence type="predicted"/>
<sequence length="112" mass="12240">MSFASNTSSAGRYRRQLTPKQMEAEVFARATRALREAGAEGGIAQARAIADNRRLWDAVLDSVLDPTNRLALPLRAQIASLARAVLRELDAEAPDAAFIIEMNEQMAGALWN</sequence>
<keyword evidence="1" id="KW-0969">Cilium</keyword>
<dbReference type="EMBL" id="JACIDJ010000002">
    <property type="protein sequence ID" value="MBB3898171.1"/>
    <property type="molecule type" value="Genomic_DNA"/>
</dbReference>
<comment type="caution">
    <text evidence="1">The sequence shown here is derived from an EMBL/GenBank/DDBJ whole genome shotgun (WGS) entry which is preliminary data.</text>
</comment>
<keyword evidence="1" id="KW-0966">Cell projection</keyword>
<dbReference type="Proteomes" id="UP000553193">
    <property type="component" value="Unassembled WGS sequence"/>
</dbReference>
<gene>
    <name evidence="1" type="ORF">GGQ83_001608</name>
</gene>
<evidence type="ECO:0000313" key="2">
    <source>
        <dbReference type="Proteomes" id="UP000553193"/>
    </source>
</evidence>
<accession>A0A840AAH5</accession>
<dbReference type="Pfam" id="PF07309">
    <property type="entry name" value="FlaF"/>
    <property type="match status" value="1"/>
</dbReference>
<evidence type="ECO:0000313" key="1">
    <source>
        <dbReference type="EMBL" id="MBB3898171.1"/>
    </source>
</evidence>
<reference evidence="1 2" key="1">
    <citation type="submission" date="2020-08" db="EMBL/GenBank/DDBJ databases">
        <title>Genomic Encyclopedia of Type Strains, Phase IV (KMG-IV): sequencing the most valuable type-strain genomes for metagenomic binning, comparative biology and taxonomic classification.</title>
        <authorList>
            <person name="Goeker M."/>
        </authorList>
    </citation>
    <scope>NUCLEOTIDE SEQUENCE [LARGE SCALE GENOMIC DNA]</scope>
    <source>
        <strain evidence="1 2">DSM 19979</strain>
    </source>
</reference>
<keyword evidence="2" id="KW-1185">Reference proteome</keyword>
<keyword evidence="1" id="KW-0282">Flagellum</keyword>